<name>A0ABS9W601_9PROT</name>
<keyword evidence="1" id="KW-1133">Transmembrane helix</keyword>
<organism evidence="2 3">
    <name type="scientific">Teichococcus vastitatis</name>
    <dbReference type="NCBI Taxonomy" id="2307076"/>
    <lineage>
        <taxon>Bacteria</taxon>
        <taxon>Pseudomonadati</taxon>
        <taxon>Pseudomonadota</taxon>
        <taxon>Alphaproteobacteria</taxon>
        <taxon>Acetobacterales</taxon>
        <taxon>Roseomonadaceae</taxon>
        <taxon>Roseomonas</taxon>
    </lineage>
</organism>
<evidence type="ECO:0000256" key="1">
    <source>
        <dbReference type="SAM" id="Phobius"/>
    </source>
</evidence>
<gene>
    <name evidence="2" type="ORF">MON41_13175</name>
</gene>
<accession>A0ABS9W601</accession>
<dbReference type="RefSeq" id="WP_241793012.1">
    <property type="nucleotide sequence ID" value="NZ_JALBUU010000004.1"/>
</dbReference>
<evidence type="ECO:0000313" key="2">
    <source>
        <dbReference type="EMBL" id="MCI0754711.1"/>
    </source>
</evidence>
<evidence type="ECO:0000313" key="3">
    <source>
        <dbReference type="Proteomes" id="UP001201985"/>
    </source>
</evidence>
<dbReference type="Proteomes" id="UP001201985">
    <property type="component" value="Unassembled WGS sequence"/>
</dbReference>
<reference evidence="2 3" key="1">
    <citation type="submission" date="2022-03" db="EMBL/GenBank/DDBJ databases">
        <title>Complete genome analysis of Roseomonas KG 17.1 : a prolific producer of plant growth promoters.</title>
        <authorList>
            <person name="Saadouli I."/>
            <person name="Najjari A."/>
            <person name="Mosbah A."/>
            <person name="Ouzari H.I."/>
        </authorList>
    </citation>
    <scope>NUCLEOTIDE SEQUENCE [LARGE SCALE GENOMIC DNA]</scope>
    <source>
        <strain evidence="2 3">KG17-1</strain>
    </source>
</reference>
<proteinExistence type="predicted"/>
<sequence length="91" mass="10364">MMAARRDLPFKGRHFTSEVILWALRWFEGSGLPALAQFLILTLASLLMSMAFHRWLVQPSAVMRMLFNGIPIRRKTTSMGQPASAMLSSRR</sequence>
<keyword evidence="1" id="KW-0472">Membrane</keyword>
<feature type="transmembrane region" description="Helical" evidence="1">
    <location>
        <begin position="34"/>
        <end position="57"/>
    </location>
</feature>
<comment type="caution">
    <text evidence="2">The sequence shown here is derived from an EMBL/GenBank/DDBJ whole genome shotgun (WGS) entry which is preliminary data.</text>
</comment>
<keyword evidence="1" id="KW-0812">Transmembrane</keyword>
<dbReference type="EMBL" id="JALBUU010000004">
    <property type="protein sequence ID" value="MCI0754711.1"/>
    <property type="molecule type" value="Genomic_DNA"/>
</dbReference>
<keyword evidence="3" id="KW-1185">Reference proteome</keyword>
<protein>
    <submittedName>
        <fullName evidence="2">Uncharacterized protein</fullName>
    </submittedName>
</protein>